<reference evidence="2 3" key="1">
    <citation type="submission" date="2020-03" db="EMBL/GenBank/DDBJ databases">
        <title>Draft Genome Sequence of Cudoniella acicularis.</title>
        <authorList>
            <person name="Buettner E."/>
            <person name="Kellner H."/>
        </authorList>
    </citation>
    <scope>NUCLEOTIDE SEQUENCE [LARGE SCALE GENOMIC DNA]</scope>
    <source>
        <strain evidence="2 3">DSM 108380</strain>
    </source>
</reference>
<feature type="domain" description="Heterokaryon incompatibility" evidence="1">
    <location>
        <begin position="13"/>
        <end position="164"/>
    </location>
</feature>
<organism evidence="2 3">
    <name type="scientific">Cudoniella acicularis</name>
    <dbReference type="NCBI Taxonomy" id="354080"/>
    <lineage>
        <taxon>Eukaryota</taxon>
        <taxon>Fungi</taxon>
        <taxon>Dikarya</taxon>
        <taxon>Ascomycota</taxon>
        <taxon>Pezizomycotina</taxon>
        <taxon>Leotiomycetes</taxon>
        <taxon>Helotiales</taxon>
        <taxon>Tricladiaceae</taxon>
        <taxon>Cudoniella</taxon>
    </lineage>
</organism>
<dbReference type="PANTHER" id="PTHR24148:SF82">
    <property type="entry name" value="HETEROKARYON INCOMPATIBILITY DOMAIN-CONTAINING PROTEIN"/>
    <property type="match status" value="1"/>
</dbReference>
<sequence length="235" mass="27233">MPATTAQHRDLHYQALSYEWGDPDVLRPLVGVLLNGHEVPATPNLRLALGHILNDPWYYWIDALCINQRDFDERAQQVRLMTRIYHDADDIDVWLGIEKGNSSLGIELINHFELAVEDVKGIENGSKTQEAVSKLWIPAYELHWDGFCQILSRSYWRRLWVIQELVANPTRRRIWLLCGLRRARFYWVGYIVKGVICLADLIERTPVAPLGNYDSWPSLTRELGEMSMTLDALTF</sequence>
<dbReference type="InterPro" id="IPR010730">
    <property type="entry name" value="HET"/>
</dbReference>
<name>A0A8H4RD39_9HELO</name>
<evidence type="ECO:0000313" key="2">
    <source>
        <dbReference type="EMBL" id="KAF4627338.1"/>
    </source>
</evidence>
<protein>
    <recommendedName>
        <fullName evidence="1">Heterokaryon incompatibility domain-containing protein</fullName>
    </recommendedName>
</protein>
<accession>A0A8H4RD39</accession>
<evidence type="ECO:0000313" key="3">
    <source>
        <dbReference type="Proteomes" id="UP000566819"/>
    </source>
</evidence>
<dbReference type="EMBL" id="JAAMPI010000985">
    <property type="protein sequence ID" value="KAF4627338.1"/>
    <property type="molecule type" value="Genomic_DNA"/>
</dbReference>
<dbReference type="AlphaFoldDB" id="A0A8H4RD39"/>
<dbReference type="InterPro" id="IPR052895">
    <property type="entry name" value="HetReg/Transcr_Mod"/>
</dbReference>
<evidence type="ECO:0000259" key="1">
    <source>
        <dbReference type="Pfam" id="PF06985"/>
    </source>
</evidence>
<comment type="caution">
    <text evidence="2">The sequence shown here is derived from an EMBL/GenBank/DDBJ whole genome shotgun (WGS) entry which is preliminary data.</text>
</comment>
<dbReference type="Proteomes" id="UP000566819">
    <property type="component" value="Unassembled WGS sequence"/>
</dbReference>
<dbReference type="Pfam" id="PF06985">
    <property type="entry name" value="HET"/>
    <property type="match status" value="1"/>
</dbReference>
<gene>
    <name evidence="2" type="ORF">G7Y89_g10818</name>
</gene>
<keyword evidence="3" id="KW-1185">Reference proteome</keyword>
<dbReference type="PANTHER" id="PTHR24148">
    <property type="entry name" value="ANKYRIN REPEAT DOMAIN-CONTAINING PROTEIN 39 HOMOLOG-RELATED"/>
    <property type="match status" value="1"/>
</dbReference>
<proteinExistence type="predicted"/>
<dbReference type="OrthoDB" id="3598674at2759"/>